<dbReference type="InterPro" id="IPR028082">
    <property type="entry name" value="Peripla_BP_I"/>
</dbReference>
<reference evidence="6" key="1">
    <citation type="submission" date="2020-02" db="EMBL/GenBank/DDBJ databases">
        <authorList>
            <person name="Meier V. D."/>
        </authorList>
    </citation>
    <scope>NUCLEOTIDE SEQUENCE</scope>
    <source>
        <strain evidence="6">AVDCRST_MAG33</strain>
    </source>
</reference>
<dbReference type="CDD" id="cd06288">
    <property type="entry name" value="PBP1_sucrose_transcription_regulator"/>
    <property type="match status" value="1"/>
</dbReference>
<dbReference type="CDD" id="cd01392">
    <property type="entry name" value="HTH_LacI"/>
    <property type="match status" value="1"/>
</dbReference>
<sequence length="351" mass="38342">MTTNGPGGDAPAILRRPTIHDVARRAGVTVGTASKALNGRGSLREETRERVRSAAREMDFRPNELMLSLQRGRTFTVGFVTEDPEERFTMPLLSGIESALGEARVLVYFARLTGEPDQERQVIDALLSKRIEGLVYSRTRIDAGPPVSVGSYPTPVVYVDTLVTDPDSLSVIPDDFQGGRLATQHLVDQGRTRIAHLTGPGDWLSTRLRAEATRQVLAEARLDCPAHRLVFGEWTEMFGFDAIAPLLDRDPDIDALFAGNDRIARGAMDRLARLGVRVPEDIAVVGFDNLRMVVEQAHPPITSVDMNLADLGRVAVEHLLAMIAGEPRSGVIRLPCSLVVRASSVRPMPGQ</sequence>
<dbReference type="GO" id="GO:0003700">
    <property type="term" value="F:DNA-binding transcription factor activity"/>
    <property type="evidence" value="ECO:0007669"/>
    <property type="project" value="TreeGrafter"/>
</dbReference>
<dbReference type="Pfam" id="PF13377">
    <property type="entry name" value="Peripla_BP_3"/>
    <property type="match status" value="1"/>
</dbReference>
<evidence type="ECO:0000256" key="1">
    <source>
        <dbReference type="ARBA" id="ARBA00022491"/>
    </source>
</evidence>
<evidence type="ECO:0000256" key="4">
    <source>
        <dbReference type="ARBA" id="ARBA00023163"/>
    </source>
</evidence>
<keyword evidence="3" id="KW-0238">DNA-binding</keyword>
<dbReference type="PANTHER" id="PTHR30146:SF148">
    <property type="entry name" value="HTH-TYPE TRANSCRIPTIONAL REPRESSOR PURR-RELATED"/>
    <property type="match status" value="1"/>
</dbReference>
<dbReference type="PROSITE" id="PS50932">
    <property type="entry name" value="HTH_LACI_2"/>
    <property type="match status" value="1"/>
</dbReference>
<dbReference type="InterPro" id="IPR000843">
    <property type="entry name" value="HTH_LacI"/>
</dbReference>
<dbReference type="Gene3D" id="1.10.260.40">
    <property type="entry name" value="lambda repressor-like DNA-binding domains"/>
    <property type="match status" value="1"/>
</dbReference>
<evidence type="ECO:0000256" key="2">
    <source>
        <dbReference type="ARBA" id="ARBA00023015"/>
    </source>
</evidence>
<evidence type="ECO:0000256" key="3">
    <source>
        <dbReference type="ARBA" id="ARBA00023125"/>
    </source>
</evidence>
<evidence type="ECO:0000313" key="6">
    <source>
        <dbReference type="EMBL" id="CAA9577439.1"/>
    </source>
</evidence>
<dbReference type="Pfam" id="PF00356">
    <property type="entry name" value="LacI"/>
    <property type="match status" value="1"/>
</dbReference>
<dbReference type="InterPro" id="IPR046335">
    <property type="entry name" value="LacI/GalR-like_sensor"/>
</dbReference>
<protein>
    <submittedName>
        <fullName evidence="6">LacI-type transcriptional regulator</fullName>
    </submittedName>
</protein>
<name>A0A6J4VJ38_9BACT</name>
<keyword evidence="2" id="KW-0805">Transcription regulation</keyword>
<accession>A0A6J4VJ38</accession>
<dbReference type="AlphaFoldDB" id="A0A6J4VJ38"/>
<dbReference type="PROSITE" id="PS00356">
    <property type="entry name" value="HTH_LACI_1"/>
    <property type="match status" value="1"/>
</dbReference>
<proteinExistence type="predicted"/>
<keyword evidence="4" id="KW-0804">Transcription</keyword>
<dbReference type="Gene3D" id="3.40.50.2300">
    <property type="match status" value="2"/>
</dbReference>
<dbReference type="PANTHER" id="PTHR30146">
    <property type="entry name" value="LACI-RELATED TRANSCRIPTIONAL REPRESSOR"/>
    <property type="match status" value="1"/>
</dbReference>
<gene>
    <name evidence="6" type="ORF">AVDCRST_MAG33-3214</name>
</gene>
<dbReference type="EMBL" id="CADCWK010000407">
    <property type="protein sequence ID" value="CAA9577439.1"/>
    <property type="molecule type" value="Genomic_DNA"/>
</dbReference>
<organism evidence="6">
    <name type="scientific">uncultured Thermomicrobiales bacterium</name>
    <dbReference type="NCBI Taxonomy" id="1645740"/>
    <lineage>
        <taxon>Bacteria</taxon>
        <taxon>Pseudomonadati</taxon>
        <taxon>Thermomicrobiota</taxon>
        <taxon>Thermomicrobia</taxon>
        <taxon>Thermomicrobiales</taxon>
        <taxon>environmental samples</taxon>
    </lineage>
</organism>
<dbReference type="SUPFAM" id="SSF47413">
    <property type="entry name" value="lambda repressor-like DNA-binding domains"/>
    <property type="match status" value="1"/>
</dbReference>
<keyword evidence="1" id="KW-0678">Repressor</keyword>
<dbReference type="SMART" id="SM00354">
    <property type="entry name" value="HTH_LACI"/>
    <property type="match status" value="1"/>
</dbReference>
<dbReference type="GO" id="GO:0000976">
    <property type="term" value="F:transcription cis-regulatory region binding"/>
    <property type="evidence" value="ECO:0007669"/>
    <property type="project" value="TreeGrafter"/>
</dbReference>
<dbReference type="InterPro" id="IPR010982">
    <property type="entry name" value="Lambda_DNA-bd_dom_sf"/>
</dbReference>
<evidence type="ECO:0000259" key="5">
    <source>
        <dbReference type="PROSITE" id="PS50932"/>
    </source>
</evidence>
<dbReference type="SUPFAM" id="SSF53822">
    <property type="entry name" value="Periplasmic binding protein-like I"/>
    <property type="match status" value="1"/>
</dbReference>
<feature type="domain" description="HTH lacI-type" evidence="5">
    <location>
        <begin position="17"/>
        <end position="71"/>
    </location>
</feature>